<dbReference type="EMBL" id="SGPL01000012">
    <property type="protein sequence ID" value="THH20875.1"/>
    <property type="molecule type" value="Genomic_DNA"/>
</dbReference>
<dbReference type="GO" id="GO:0005634">
    <property type="term" value="C:nucleus"/>
    <property type="evidence" value="ECO:0007669"/>
    <property type="project" value="TreeGrafter"/>
</dbReference>
<accession>A0A4S4M707</accession>
<dbReference type="Proteomes" id="UP000310158">
    <property type="component" value="Unassembled WGS sequence"/>
</dbReference>
<dbReference type="SUPFAM" id="SSF54001">
    <property type="entry name" value="Cysteine proteinases"/>
    <property type="match status" value="1"/>
</dbReference>
<feature type="compositionally biased region" description="Low complexity" evidence="7">
    <location>
        <begin position="92"/>
        <end position="103"/>
    </location>
</feature>
<keyword evidence="3" id="KW-0645">Protease</keyword>
<dbReference type="InterPro" id="IPR001394">
    <property type="entry name" value="Peptidase_C19_UCH"/>
</dbReference>
<comment type="catalytic activity">
    <reaction evidence="1">
        <text>Thiol-dependent hydrolysis of ester, thioester, amide, peptide and isopeptide bonds formed by the C-terminal Gly of ubiquitin (a 76-residue protein attached to proteins as an intracellular targeting signal).</text>
        <dbReference type="EC" id="3.4.19.12"/>
    </reaction>
</comment>
<dbReference type="PANTHER" id="PTHR24006">
    <property type="entry name" value="UBIQUITIN CARBOXYL-TERMINAL HYDROLASE"/>
    <property type="match status" value="1"/>
</dbReference>
<feature type="compositionally biased region" description="Gly residues" evidence="7">
    <location>
        <begin position="63"/>
        <end position="77"/>
    </location>
</feature>
<evidence type="ECO:0000313" key="10">
    <source>
        <dbReference type="Proteomes" id="UP000310158"/>
    </source>
</evidence>
<dbReference type="InterPro" id="IPR018200">
    <property type="entry name" value="USP_CS"/>
</dbReference>
<feature type="domain" description="USP" evidence="8">
    <location>
        <begin position="515"/>
        <end position="912"/>
    </location>
</feature>
<evidence type="ECO:0000256" key="3">
    <source>
        <dbReference type="ARBA" id="ARBA00022670"/>
    </source>
</evidence>
<organism evidence="9 10">
    <name type="scientific">Bondarzewia mesenterica</name>
    <dbReference type="NCBI Taxonomy" id="1095465"/>
    <lineage>
        <taxon>Eukaryota</taxon>
        <taxon>Fungi</taxon>
        <taxon>Dikarya</taxon>
        <taxon>Basidiomycota</taxon>
        <taxon>Agaricomycotina</taxon>
        <taxon>Agaricomycetes</taxon>
        <taxon>Russulales</taxon>
        <taxon>Bondarzewiaceae</taxon>
        <taxon>Bondarzewia</taxon>
    </lineage>
</organism>
<dbReference type="EC" id="3.4.19.12" evidence="2"/>
<evidence type="ECO:0000259" key="8">
    <source>
        <dbReference type="PROSITE" id="PS50235"/>
    </source>
</evidence>
<reference evidence="9 10" key="1">
    <citation type="submission" date="2019-02" db="EMBL/GenBank/DDBJ databases">
        <title>Genome sequencing of the rare red list fungi Bondarzewia mesenterica.</title>
        <authorList>
            <person name="Buettner E."/>
            <person name="Kellner H."/>
        </authorList>
    </citation>
    <scope>NUCLEOTIDE SEQUENCE [LARGE SCALE GENOMIC DNA]</scope>
    <source>
        <strain evidence="9 10">DSM 108281</strain>
    </source>
</reference>
<dbReference type="GO" id="GO:0004843">
    <property type="term" value="F:cysteine-type deubiquitinase activity"/>
    <property type="evidence" value="ECO:0007669"/>
    <property type="project" value="UniProtKB-EC"/>
</dbReference>
<dbReference type="AlphaFoldDB" id="A0A4S4M707"/>
<dbReference type="InterPro" id="IPR038765">
    <property type="entry name" value="Papain-like_cys_pep_sf"/>
</dbReference>
<dbReference type="GO" id="GO:0006508">
    <property type="term" value="P:proteolysis"/>
    <property type="evidence" value="ECO:0007669"/>
    <property type="project" value="UniProtKB-KW"/>
</dbReference>
<gene>
    <name evidence="9" type="ORF">EW146_g530</name>
</gene>
<keyword evidence="6" id="KW-0788">Thiol protease</keyword>
<comment type="caution">
    <text evidence="9">The sequence shown here is derived from an EMBL/GenBank/DDBJ whole genome shotgun (WGS) entry which is preliminary data.</text>
</comment>
<feature type="compositionally biased region" description="Low complexity" evidence="7">
    <location>
        <begin position="194"/>
        <end position="211"/>
    </location>
</feature>
<evidence type="ECO:0000256" key="5">
    <source>
        <dbReference type="ARBA" id="ARBA00022801"/>
    </source>
</evidence>
<sequence length="1092" mass="117876">MPGPQSPYSHPGPSTYYHQPPPIPPYAYPVNGHAPAPYPYPYPQNMSGHAHVQPPSPRIVPGPGRGGYHGPSRGGPGPSYQNYHSPHPHAPQHPQFLHPPHIQMHSPQPSPATQYQHHQSQKYPPHPQQVPYSPSYHPVQPATAYQQNWPLQHPISPLPKQLSMPPPPPLSPLAMPIHPSPRQEEPPPASLDVSMESEPTPSSPSSPELLLNGHGEGVSESTHSRSPSPTADSHVSPRAQSPASVSASASSTSNAKPSFGGWVIWSRRPSDPARAPGIIISPRACPTQDVIEKALLLSTPPVSPSPSAPPSPKVLPAILTAPVSVHTGTEVSPDQIERPDVPSSSATETTPACSTAPDTPMPGSPVSTNTSISVAGGKAVLKSPVLPEARIARIAEAETPATEPSSPKPAEPILAVDLIPQPEASTSALPTPAPTPASAAPKKSWASLLRPTGGSGARTAAKTANALPTSSIVGFSVPASPPPSRVVPARRTELCNVLSGVAYPSNSGAPRIRPRGLVNSGNMCFANAVLQLLVYSPPFWRLFTELGKLLPEGNEGRRNEEGQTPLVDATIKFLKEFAPLEKTVPGNGKGKSNGKGKEVSLDDEEENSLESFIPTFVYDAMKEKKRFDNMRGGQQEDAEEFLGFYLDALEEELLFLLATLNPSKAAAPSKEVEEREEEPPREDGWLEVGKRNKMVVTRTVKSTESPITRIFGGKFRSTLRAPHQRDSVVVEDWRSLQLDIQRETVLTIRDALSHISEPQTIHMDSPTHPGLTIEASQQVVIEALPPILVLHLKRFLYDVDAKGVVKIGKMIQFSPELEISKDIMAPGRKSAHPVRYQLYGVLYHHGLSASGGHYTLDVLHPNRDLSAKPREAWIRIDDELVSDVRAEDVFDGLDRDDRLTGRHTNCGPWSTRVMLTARHHTHSLVGFGSRYCSFPLFLSELQDERDIADSGQLGLARDLSLLRALQCGGFAEVEEKGVRHSTALETLGWLCQLFVRAAEGEEVAMAYGVGPGRVTLYVAKDGEGDGDEDQEVVKRLLEILRAWFRGDGDGEEGIVEALRRLALSVGARRVSRKVGLLAGACSGVGGVGRWLG</sequence>
<dbReference type="PROSITE" id="PS00973">
    <property type="entry name" value="USP_2"/>
    <property type="match status" value="1"/>
</dbReference>
<evidence type="ECO:0000256" key="6">
    <source>
        <dbReference type="ARBA" id="ARBA00022807"/>
    </source>
</evidence>
<dbReference type="InterPro" id="IPR028889">
    <property type="entry name" value="USP"/>
</dbReference>
<keyword evidence="5" id="KW-0378">Hydrolase</keyword>
<dbReference type="OrthoDB" id="429671at2759"/>
<feature type="compositionally biased region" description="Low complexity" evidence="7">
    <location>
        <begin position="236"/>
        <end position="258"/>
    </location>
</feature>
<dbReference type="GO" id="GO:0005829">
    <property type="term" value="C:cytosol"/>
    <property type="evidence" value="ECO:0007669"/>
    <property type="project" value="TreeGrafter"/>
</dbReference>
<evidence type="ECO:0000256" key="7">
    <source>
        <dbReference type="SAM" id="MobiDB-lite"/>
    </source>
</evidence>
<feature type="region of interest" description="Disordered" evidence="7">
    <location>
        <begin position="424"/>
        <end position="443"/>
    </location>
</feature>
<dbReference type="GO" id="GO:0016579">
    <property type="term" value="P:protein deubiquitination"/>
    <property type="evidence" value="ECO:0007669"/>
    <property type="project" value="InterPro"/>
</dbReference>
<dbReference type="Pfam" id="PF00443">
    <property type="entry name" value="UCH"/>
    <property type="match status" value="1"/>
</dbReference>
<keyword evidence="4" id="KW-0833">Ubl conjugation pathway</keyword>
<proteinExistence type="predicted"/>
<protein>
    <recommendedName>
        <fullName evidence="2">ubiquitinyl hydrolase 1</fullName>
        <ecNumber evidence="2">3.4.19.12</ecNumber>
    </recommendedName>
</protein>
<dbReference type="Gene3D" id="3.90.70.10">
    <property type="entry name" value="Cysteine proteinases"/>
    <property type="match status" value="1"/>
</dbReference>
<name>A0A4S4M707_9AGAM</name>
<evidence type="ECO:0000256" key="1">
    <source>
        <dbReference type="ARBA" id="ARBA00000707"/>
    </source>
</evidence>
<evidence type="ECO:0000256" key="4">
    <source>
        <dbReference type="ARBA" id="ARBA00022786"/>
    </source>
</evidence>
<dbReference type="PROSITE" id="PS00972">
    <property type="entry name" value="USP_1"/>
    <property type="match status" value="1"/>
</dbReference>
<feature type="non-terminal residue" evidence="9">
    <location>
        <position position="1092"/>
    </location>
</feature>
<dbReference type="CDD" id="cd02257">
    <property type="entry name" value="Peptidase_C19"/>
    <property type="match status" value="1"/>
</dbReference>
<feature type="region of interest" description="Disordered" evidence="7">
    <location>
        <begin position="582"/>
        <end position="606"/>
    </location>
</feature>
<feature type="region of interest" description="Disordered" evidence="7">
    <location>
        <begin position="1"/>
        <end position="280"/>
    </location>
</feature>
<keyword evidence="10" id="KW-1185">Reference proteome</keyword>
<feature type="compositionally biased region" description="Polar residues" evidence="7">
    <location>
        <begin position="105"/>
        <end position="122"/>
    </location>
</feature>
<evidence type="ECO:0000313" key="9">
    <source>
        <dbReference type="EMBL" id="THH20875.1"/>
    </source>
</evidence>
<dbReference type="PROSITE" id="PS50235">
    <property type="entry name" value="USP_3"/>
    <property type="match status" value="1"/>
</dbReference>
<dbReference type="InterPro" id="IPR050164">
    <property type="entry name" value="Peptidase_C19"/>
</dbReference>
<dbReference type="PANTHER" id="PTHR24006:SF687">
    <property type="entry name" value="UBIQUITIN CARBOXYL-TERMINAL HYDROLASE 10"/>
    <property type="match status" value="1"/>
</dbReference>
<feature type="compositionally biased region" description="Polar residues" evidence="7">
    <location>
        <begin position="342"/>
        <end position="357"/>
    </location>
</feature>
<feature type="compositionally biased region" description="Polar residues" evidence="7">
    <location>
        <begin position="219"/>
        <end position="233"/>
    </location>
</feature>
<evidence type="ECO:0000256" key="2">
    <source>
        <dbReference type="ARBA" id="ARBA00012759"/>
    </source>
</evidence>
<feature type="region of interest" description="Disordered" evidence="7">
    <location>
        <begin position="326"/>
        <end position="370"/>
    </location>
</feature>